<name>A0AAE0YGS7_9GAST</name>
<keyword evidence="2" id="KW-1185">Reference proteome</keyword>
<protein>
    <submittedName>
        <fullName evidence="1">Uncharacterized protein</fullName>
    </submittedName>
</protein>
<proteinExistence type="predicted"/>
<dbReference type="AlphaFoldDB" id="A0AAE0YGS7"/>
<accession>A0AAE0YGS7</accession>
<evidence type="ECO:0000313" key="1">
    <source>
        <dbReference type="EMBL" id="KAK3745194.1"/>
    </source>
</evidence>
<organism evidence="1 2">
    <name type="scientific">Elysia crispata</name>
    <name type="common">lettuce slug</name>
    <dbReference type="NCBI Taxonomy" id="231223"/>
    <lineage>
        <taxon>Eukaryota</taxon>
        <taxon>Metazoa</taxon>
        <taxon>Spiralia</taxon>
        <taxon>Lophotrochozoa</taxon>
        <taxon>Mollusca</taxon>
        <taxon>Gastropoda</taxon>
        <taxon>Heterobranchia</taxon>
        <taxon>Euthyneura</taxon>
        <taxon>Panpulmonata</taxon>
        <taxon>Sacoglossa</taxon>
        <taxon>Placobranchoidea</taxon>
        <taxon>Plakobranchidae</taxon>
        <taxon>Elysia</taxon>
    </lineage>
</organism>
<sequence>MEVDNEIPWVSLGGDCHLKVLGYRKHKRWRLCPYGAVRFSTDLPLSCPVVVHASTGLNKIRAQTELILSREQKRAVTGRVPTQTRNIAACIKGLEERIHQLMWARRQQRSASQWSDSNMSQVERNLLVHGVVWQGHPLENKVTSVARQDCQG</sequence>
<gene>
    <name evidence="1" type="ORF">RRG08_012379</name>
</gene>
<dbReference type="EMBL" id="JAWDGP010006236">
    <property type="protein sequence ID" value="KAK3745194.1"/>
    <property type="molecule type" value="Genomic_DNA"/>
</dbReference>
<reference evidence="1" key="1">
    <citation type="journal article" date="2023" name="G3 (Bethesda)">
        <title>A reference genome for the long-term kleptoplast-retaining sea slug Elysia crispata morphotype clarki.</title>
        <authorList>
            <person name="Eastman K.E."/>
            <person name="Pendleton A.L."/>
            <person name="Shaikh M.A."/>
            <person name="Suttiyut T."/>
            <person name="Ogas R."/>
            <person name="Tomko P."/>
            <person name="Gavelis G."/>
            <person name="Widhalm J.R."/>
            <person name="Wisecaver J.H."/>
        </authorList>
    </citation>
    <scope>NUCLEOTIDE SEQUENCE</scope>
    <source>
        <strain evidence="1">ECLA1</strain>
    </source>
</reference>
<comment type="caution">
    <text evidence="1">The sequence shown here is derived from an EMBL/GenBank/DDBJ whole genome shotgun (WGS) entry which is preliminary data.</text>
</comment>
<dbReference type="Proteomes" id="UP001283361">
    <property type="component" value="Unassembled WGS sequence"/>
</dbReference>
<evidence type="ECO:0000313" key="2">
    <source>
        <dbReference type="Proteomes" id="UP001283361"/>
    </source>
</evidence>